<feature type="transmembrane region" description="Helical" evidence="1">
    <location>
        <begin position="6"/>
        <end position="24"/>
    </location>
</feature>
<accession>A0A6P1DPZ6</accession>
<keyword evidence="1" id="KW-0812">Transmembrane</keyword>
<reference evidence="3 4" key="2">
    <citation type="submission" date="2020-02" db="EMBL/GenBank/DDBJ databases">
        <title>Genome sequences of Thiorhodococcus mannitoliphagus and Thiorhodococcus minor, purple sulfur photosynthetic bacteria in the gammaproteobacterial family, Chromatiaceae.</title>
        <authorList>
            <person name="Aviles F.A."/>
            <person name="Meyer T.E."/>
            <person name="Kyndt J.A."/>
        </authorList>
    </citation>
    <scope>NUCLEOTIDE SEQUENCE [LARGE SCALE GENOMIC DNA]</scope>
    <source>
        <strain evidence="3 4">DSM 18266</strain>
    </source>
</reference>
<keyword evidence="1" id="KW-1133">Transmembrane helix</keyword>
<dbReference type="Pfam" id="PF20097">
    <property type="entry name" value="DUF6487"/>
    <property type="match status" value="1"/>
</dbReference>
<reference evidence="4" key="1">
    <citation type="journal article" date="2020" name="Microbiol. Resour. Announc.">
        <title>Draft Genome Sequences of Thiorhodococcus mannitoliphagus and Thiorhodococcus minor, Purple Sulfur Photosynthetic Bacteria in the Gammaproteobacterial Family Chromatiaceae.</title>
        <authorList>
            <person name="Aviles F.A."/>
            <person name="Meyer T.E."/>
            <person name="Kyndt J.A."/>
        </authorList>
    </citation>
    <scope>NUCLEOTIDE SEQUENCE [LARGE SCALE GENOMIC DNA]</scope>
    <source>
        <strain evidence="4">DSM 18266</strain>
    </source>
</reference>
<evidence type="ECO:0000313" key="4">
    <source>
        <dbReference type="Proteomes" id="UP000471640"/>
    </source>
</evidence>
<keyword evidence="4" id="KW-1185">Reference proteome</keyword>
<evidence type="ECO:0000259" key="2">
    <source>
        <dbReference type="Pfam" id="PF20097"/>
    </source>
</evidence>
<protein>
    <recommendedName>
        <fullName evidence="2">DUF6487 domain-containing protein</fullName>
    </recommendedName>
</protein>
<feature type="domain" description="DUF6487" evidence="2">
    <location>
        <begin position="49"/>
        <end position="115"/>
    </location>
</feature>
<dbReference type="Proteomes" id="UP000471640">
    <property type="component" value="Unassembled WGS sequence"/>
</dbReference>
<dbReference type="AlphaFoldDB" id="A0A6P1DPZ6"/>
<proteinExistence type="predicted"/>
<dbReference type="RefSeq" id="WP_164653444.1">
    <property type="nucleotide sequence ID" value="NZ_JAAIJR010000026.1"/>
</dbReference>
<name>A0A6P1DPZ6_9GAMM</name>
<dbReference type="EMBL" id="JAAIJR010000026">
    <property type="protein sequence ID" value="NEX20347.1"/>
    <property type="molecule type" value="Genomic_DNA"/>
</dbReference>
<comment type="caution">
    <text evidence="3">The sequence shown here is derived from an EMBL/GenBank/DDBJ whole genome shotgun (WGS) entry which is preliminary data.</text>
</comment>
<organism evidence="3 4">
    <name type="scientific">Thiorhodococcus mannitoliphagus</name>
    <dbReference type="NCBI Taxonomy" id="329406"/>
    <lineage>
        <taxon>Bacteria</taxon>
        <taxon>Pseudomonadati</taxon>
        <taxon>Pseudomonadota</taxon>
        <taxon>Gammaproteobacteria</taxon>
        <taxon>Chromatiales</taxon>
        <taxon>Chromatiaceae</taxon>
        <taxon>Thiorhodococcus</taxon>
    </lineage>
</organism>
<evidence type="ECO:0000313" key="3">
    <source>
        <dbReference type="EMBL" id="NEX20347.1"/>
    </source>
</evidence>
<sequence>MPSNLPIYLAALTAIGMLILLWVLTRYMQRKHRTLAFAPSLLEGRHYRCPDCGRDMRIGWVMLGRGAIWSPLDKGPPGSFAHIGSALPNTISMALKPASNLSWHCPDCQLLIVDHSTLISPPK</sequence>
<dbReference type="InterPro" id="IPR045504">
    <property type="entry name" value="DUF6487"/>
</dbReference>
<gene>
    <name evidence="3" type="ORF">G3480_08510</name>
</gene>
<evidence type="ECO:0000256" key="1">
    <source>
        <dbReference type="SAM" id="Phobius"/>
    </source>
</evidence>
<keyword evidence="1" id="KW-0472">Membrane</keyword>